<dbReference type="Proteomes" id="UP000766550">
    <property type="component" value="Unassembled WGS sequence"/>
</dbReference>
<evidence type="ECO:0000313" key="3">
    <source>
        <dbReference type="Proteomes" id="UP000766550"/>
    </source>
</evidence>
<dbReference type="OrthoDB" id="31168at2157"/>
<dbReference type="Gene3D" id="3.40.50.300">
    <property type="entry name" value="P-loop containing nucleotide triphosphate hydrolases"/>
    <property type="match status" value="1"/>
</dbReference>
<dbReference type="InterPro" id="IPR027417">
    <property type="entry name" value="P-loop_NTPase"/>
</dbReference>
<accession>A0A8J7Y782</accession>
<feature type="domain" description="AAA" evidence="1">
    <location>
        <begin position="6"/>
        <end position="147"/>
    </location>
</feature>
<evidence type="ECO:0000259" key="1">
    <source>
        <dbReference type="Pfam" id="PF13614"/>
    </source>
</evidence>
<dbReference type="SUPFAM" id="SSF52540">
    <property type="entry name" value="P-loop containing nucleoside triphosphate hydrolases"/>
    <property type="match status" value="1"/>
</dbReference>
<dbReference type="GO" id="GO:0005829">
    <property type="term" value="C:cytosol"/>
    <property type="evidence" value="ECO:0007669"/>
    <property type="project" value="TreeGrafter"/>
</dbReference>
<dbReference type="PANTHER" id="PTHR43384:SF10">
    <property type="entry name" value="ATPASE INVOLVED IN CHROMOSOME PARTITIONING, PARA_MIND FAMILY"/>
    <property type="match status" value="1"/>
</dbReference>
<dbReference type="GO" id="GO:0016887">
    <property type="term" value="F:ATP hydrolysis activity"/>
    <property type="evidence" value="ECO:0007669"/>
    <property type="project" value="TreeGrafter"/>
</dbReference>
<dbReference type="AlphaFoldDB" id="A0A8J7Y782"/>
<dbReference type="InterPro" id="IPR050625">
    <property type="entry name" value="ParA/MinD_ATPase"/>
</dbReference>
<dbReference type="GO" id="GO:0005524">
    <property type="term" value="F:ATP binding"/>
    <property type="evidence" value="ECO:0007669"/>
    <property type="project" value="TreeGrafter"/>
</dbReference>
<reference evidence="2 3" key="1">
    <citation type="submission" date="2021-06" db="EMBL/GenBank/DDBJ databases">
        <title>New haloarchaea isolates fom saline soil.</title>
        <authorList>
            <person name="Duran-Viseras A."/>
            <person name="Sanchez-Porro C.S."/>
            <person name="Ventosa A."/>
        </authorList>
    </citation>
    <scope>NUCLEOTIDE SEQUENCE [LARGE SCALE GENOMIC DNA]</scope>
    <source>
        <strain evidence="2 3">JCM 183640</strain>
    </source>
</reference>
<proteinExistence type="predicted"/>
<organism evidence="2 3">
    <name type="scientific">Haloarcula limicola</name>
    <dbReference type="NCBI Taxonomy" id="1429915"/>
    <lineage>
        <taxon>Archaea</taxon>
        <taxon>Methanobacteriati</taxon>
        <taxon>Methanobacteriota</taxon>
        <taxon>Stenosarchaea group</taxon>
        <taxon>Halobacteria</taxon>
        <taxon>Halobacteriales</taxon>
        <taxon>Haloarculaceae</taxon>
        <taxon>Haloarcula</taxon>
    </lineage>
</organism>
<sequence>MAGYVCTIAGGKGGVGKTTTAVNVGAGLQEMGYDVAVVDADLGMANLGAMLTVEPEKSLHEILAGDAAVSEALTDAPGGLTVIPGEQSLEAFADADPAKLRKVIKTLRNAYDVVLIDTGAGLSHEVAVPLGLADGIVLVTTPDDVAIGDTVKTAELADRIDGEVVGAIINRVTRHTDVADIADRFQFPLLAVVPDDPQATTDEPLVLNRPESHAAEAYLRLTDALERLFFQGETVAGDIETIVDDSWFVEEADEDGDAEDEGSGGVFGLFN</sequence>
<dbReference type="GO" id="GO:0051782">
    <property type="term" value="P:negative regulation of cell division"/>
    <property type="evidence" value="ECO:0007669"/>
    <property type="project" value="TreeGrafter"/>
</dbReference>
<dbReference type="EMBL" id="JAHQXF010000002">
    <property type="protein sequence ID" value="MBV0925312.1"/>
    <property type="molecule type" value="Genomic_DNA"/>
</dbReference>
<dbReference type="GO" id="GO:0009898">
    <property type="term" value="C:cytoplasmic side of plasma membrane"/>
    <property type="evidence" value="ECO:0007669"/>
    <property type="project" value="TreeGrafter"/>
</dbReference>
<comment type="caution">
    <text evidence="2">The sequence shown here is derived from an EMBL/GenBank/DDBJ whole genome shotgun (WGS) entry which is preliminary data.</text>
</comment>
<dbReference type="InterPro" id="IPR025669">
    <property type="entry name" value="AAA_dom"/>
</dbReference>
<evidence type="ECO:0000313" key="2">
    <source>
        <dbReference type="EMBL" id="MBV0925312.1"/>
    </source>
</evidence>
<keyword evidence="3" id="KW-1185">Reference proteome</keyword>
<dbReference type="PANTHER" id="PTHR43384">
    <property type="entry name" value="SEPTUM SITE-DETERMINING PROTEIN MIND HOMOLOG, CHLOROPLASTIC-RELATED"/>
    <property type="match status" value="1"/>
</dbReference>
<protein>
    <submittedName>
        <fullName evidence="2">AAA family ATPase</fullName>
    </submittedName>
</protein>
<dbReference type="Pfam" id="PF13614">
    <property type="entry name" value="AAA_31"/>
    <property type="match status" value="1"/>
</dbReference>
<name>A0A8J7Y782_9EURY</name>
<gene>
    <name evidence="2" type="ORF">KTS45_13990</name>
</gene>
<dbReference type="RefSeq" id="WP_162318147.1">
    <property type="nucleotide sequence ID" value="NZ_JAHQXF010000002.1"/>
</dbReference>